<reference evidence="1" key="1">
    <citation type="submission" date="2015-10" db="EMBL/GenBank/DDBJ databases">
        <authorList>
            <person name="Gilbert D.G."/>
        </authorList>
    </citation>
    <scope>NUCLEOTIDE SEQUENCE</scope>
</reference>
<proteinExistence type="predicted"/>
<evidence type="ECO:0008006" key="2">
    <source>
        <dbReference type="Google" id="ProtNLM"/>
    </source>
</evidence>
<dbReference type="Gene3D" id="2.60.120.10">
    <property type="entry name" value="Jelly Rolls"/>
    <property type="match status" value="1"/>
</dbReference>
<name>A0A170QC62_9ZZZZ</name>
<dbReference type="SUPFAM" id="SSF51182">
    <property type="entry name" value="RmlC-like cupins"/>
    <property type="match status" value="1"/>
</dbReference>
<sequence>MVLSGRGIIHIDGEDISLQEGDFINVVPESKRALKAADNSDLIFICAGAVSTGKYPKSPKSRALIDDGIPDYDNVPPWYEGNEKIAEINKRLKNEHEARKE</sequence>
<dbReference type="AlphaFoldDB" id="A0A170QC62"/>
<accession>A0A170QC62</accession>
<organism evidence="1">
    <name type="scientific">hydrothermal vent metagenome</name>
    <dbReference type="NCBI Taxonomy" id="652676"/>
    <lineage>
        <taxon>unclassified sequences</taxon>
        <taxon>metagenomes</taxon>
        <taxon>ecological metagenomes</taxon>
    </lineage>
</organism>
<dbReference type="InterPro" id="IPR014710">
    <property type="entry name" value="RmlC-like_jellyroll"/>
</dbReference>
<evidence type="ECO:0000313" key="1">
    <source>
        <dbReference type="EMBL" id="CUV08731.1"/>
    </source>
</evidence>
<protein>
    <recommendedName>
        <fullName evidence="2">Cupin 2 conserved barrel domain-containing protein</fullName>
    </recommendedName>
</protein>
<dbReference type="EMBL" id="FAXC01000114">
    <property type="protein sequence ID" value="CUV08731.1"/>
    <property type="molecule type" value="Genomic_DNA"/>
</dbReference>
<gene>
    <name evidence="1" type="ORF">MGWOODY_Mmi1089</name>
</gene>
<dbReference type="InterPro" id="IPR011051">
    <property type="entry name" value="RmlC_Cupin_sf"/>
</dbReference>